<keyword evidence="4" id="KW-0808">Transferase</keyword>
<dbReference type="Pfam" id="PF08448">
    <property type="entry name" value="PAS_4"/>
    <property type="match status" value="2"/>
</dbReference>
<evidence type="ECO:0000256" key="4">
    <source>
        <dbReference type="ARBA" id="ARBA00022679"/>
    </source>
</evidence>
<evidence type="ECO:0000256" key="2">
    <source>
        <dbReference type="ARBA" id="ARBA00012438"/>
    </source>
</evidence>
<comment type="catalytic activity">
    <reaction evidence="1">
        <text>ATP + protein L-histidine = ADP + protein N-phospho-L-histidine.</text>
        <dbReference type="EC" id="2.7.13.3"/>
    </reaction>
</comment>
<dbReference type="NCBIfam" id="TIGR00229">
    <property type="entry name" value="sensory_box"/>
    <property type="match status" value="2"/>
</dbReference>
<dbReference type="InterPro" id="IPR005467">
    <property type="entry name" value="His_kinase_dom"/>
</dbReference>
<dbReference type="SMART" id="SM00091">
    <property type="entry name" value="PAS"/>
    <property type="match status" value="2"/>
</dbReference>
<keyword evidence="5" id="KW-0418">Kinase</keyword>
<reference evidence="9" key="1">
    <citation type="submission" date="2016-11" db="EMBL/GenBank/DDBJ databases">
        <authorList>
            <person name="Varghese N."/>
            <person name="Submissions S."/>
        </authorList>
    </citation>
    <scope>NUCLEOTIDE SEQUENCE [LARGE SCALE GENOMIC DNA]</scope>
    <source>
        <strain evidence="9">DSM 19858</strain>
    </source>
</reference>
<feature type="domain" description="Histidine kinase" evidence="6">
    <location>
        <begin position="402"/>
        <end position="615"/>
    </location>
</feature>
<proteinExistence type="predicted"/>
<evidence type="ECO:0000259" key="7">
    <source>
        <dbReference type="PROSITE" id="PS50113"/>
    </source>
</evidence>
<dbReference type="STRING" id="192903.SAMN04488513_105201"/>
<dbReference type="InterPro" id="IPR036890">
    <property type="entry name" value="HATPase_C_sf"/>
</dbReference>
<dbReference type="PANTHER" id="PTHR43304">
    <property type="entry name" value="PHYTOCHROME-LIKE PROTEIN CPH1"/>
    <property type="match status" value="1"/>
</dbReference>
<feature type="domain" description="PAC" evidence="7">
    <location>
        <begin position="74"/>
        <end position="129"/>
    </location>
</feature>
<dbReference type="GO" id="GO:0004673">
    <property type="term" value="F:protein histidine kinase activity"/>
    <property type="evidence" value="ECO:0007669"/>
    <property type="project" value="UniProtKB-EC"/>
</dbReference>
<dbReference type="InterPro" id="IPR035965">
    <property type="entry name" value="PAS-like_dom_sf"/>
</dbReference>
<dbReference type="SUPFAM" id="SSF55874">
    <property type="entry name" value="ATPase domain of HSP90 chaperone/DNA topoisomerase II/histidine kinase"/>
    <property type="match status" value="1"/>
</dbReference>
<dbReference type="InterPro" id="IPR052162">
    <property type="entry name" value="Sensor_kinase/Photoreceptor"/>
</dbReference>
<keyword evidence="9" id="KW-1185">Reference proteome</keyword>
<gene>
    <name evidence="8" type="ORF">SAMN04488513_105201</name>
</gene>
<evidence type="ECO:0000313" key="9">
    <source>
        <dbReference type="Proteomes" id="UP000184543"/>
    </source>
</evidence>
<dbReference type="InterPro" id="IPR001610">
    <property type="entry name" value="PAC"/>
</dbReference>
<dbReference type="InterPro" id="IPR000014">
    <property type="entry name" value="PAS"/>
</dbReference>
<dbReference type="SMART" id="SM00387">
    <property type="entry name" value="HATPase_c"/>
    <property type="match status" value="1"/>
</dbReference>
<accession>A0A1M6JYF2</accession>
<protein>
    <recommendedName>
        <fullName evidence="2">histidine kinase</fullName>
        <ecNumber evidence="2">2.7.13.3</ecNumber>
    </recommendedName>
</protein>
<evidence type="ECO:0000313" key="8">
    <source>
        <dbReference type="EMBL" id="SHJ51706.1"/>
    </source>
</evidence>
<dbReference type="PRINTS" id="PR00344">
    <property type="entry name" value="BCTRLSENSOR"/>
</dbReference>
<evidence type="ECO:0000256" key="3">
    <source>
        <dbReference type="ARBA" id="ARBA00022553"/>
    </source>
</evidence>
<sequence>MPKGPQIDKHSHHIKQLPSATAFVNTELKVVYASDVWLKFFDLHPDDVFGKRIDYLFSSSKNKIVNTLIDILSEKTDKSFEECTYDPTSCKWLEWSCNPWFDNEGKSIGLIITVNDITQQKLNETNLKRLRSKLDIISEIGKIGSWDYNILQDSLVWCNVTRKIHEVPENFVPTIEDAIGFYKEGYSKNLISMALHEAMTNGTSWSEKLVIITAKGNEIWVQSNGTPTYEDGKLVALRGTFQNINDKVLSEAKTKANEKLLHTLIDHLPLNIYIKDRESRKILVNKAECKYLGIPDPSDILGKTNFDLYDSDIAKELNKEDQKVMDTLEPILNKQSNIRDKKGKITNFLVSKIPLIDENGQAAGIVGISHDITDLKQKEEKLRDLVDVASLQNKKLVNFAHIISHNLRSHTANFSMLLEFLVDEKDEKEKKNIIRMLTTASNNLMETLENLNEVVALNTNAGLERKPIKLSDKINVVTQNLTAFIHKNKATVINEVDEELKINVVPTYIESILINFITNAIKYKDPKRDPIVKLSTAQEKGKTILSVEDNGLGIDLKKYGDKLFGMYKTFHHHKDSRGIGLYITKNQIEAMKGQITVSSTVGTGTIFKIHFNDTI</sequence>
<dbReference type="InterPro" id="IPR000700">
    <property type="entry name" value="PAS-assoc_C"/>
</dbReference>
<dbReference type="OrthoDB" id="5522855at2"/>
<dbReference type="InterPro" id="IPR004358">
    <property type="entry name" value="Sig_transdc_His_kin-like_C"/>
</dbReference>
<evidence type="ECO:0000256" key="5">
    <source>
        <dbReference type="ARBA" id="ARBA00022777"/>
    </source>
</evidence>
<dbReference type="CDD" id="cd00130">
    <property type="entry name" value="PAS"/>
    <property type="match status" value="2"/>
</dbReference>
<dbReference type="EMBL" id="FQYU01000005">
    <property type="protein sequence ID" value="SHJ51706.1"/>
    <property type="molecule type" value="Genomic_DNA"/>
</dbReference>
<evidence type="ECO:0000259" key="6">
    <source>
        <dbReference type="PROSITE" id="PS50109"/>
    </source>
</evidence>
<dbReference type="Proteomes" id="UP000184543">
    <property type="component" value="Unassembled WGS sequence"/>
</dbReference>
<dbReference type="PROSITE" id="PS50113">
    <property type="entry name" value="PAC"/>
    <property type="match status" value="2"/>
</dbReference>
<dbReference type="AlphaFoldDB" id="A0A1M6JYF2"/>
<dbReference type="Gene3D" id="3.30.565.10">
    <property type="entry name" value="Histidine kinase-like ATPase, C-terminal domain"/>
    <property type="match status" value="1"/>
</dbReference>
<dbReference type="PROSITE" id="PS50109">
    <property type="entry name" value="HIS_KIN"/>
    <property type="match status" value="1"/>
</dbReference>
<dbReference type="InterPro" id="IPR013656">
    <property type="entry name" value="PAS_4"/>
</dbReference>
<dbReference type="InterPro" id="IPR003594">
    <property type="entry name" value="HATPase_dom"/>
</dbReference>
<dbReference type="EC" id="2.7.13.3" evidence="2"/>
<organism evidence="8 9">
    <name type="scientific">Pseudozobellia thermophila</name>
    <dbReference type="NCBI Taxonomy" id="192903"/>
    <lineage>
        <taxon>Bacteria</taxon>
        <taxon>Pseudomonadati</taxon>
        <taxon>Bacteroidota</taxon>
        <taxon>Flavobacteriia</taxon>
        <taxon>Flavobacteriales</taxon>
        <taxon>Flavobacteriaceae</taxon>
        <taxon>Pseudozobellia</taxon>
    </lineage>
</organism>
<dbReference type="Pfam" id="PF02518">
    <property type="entry name" value="HATPase_c"/>
    <property type="match status" value="1"/>
</dbReference>
<dbReference type="Gene3D" id="3.30.450.20">
    <property type="entry name" value="PAS domain"/>
    <property type="match status" value="3"/>
</dbReference>
<dbReference type="SMART" id="SM00086">
    <property type="entry name" value="PAC"/>
    <property type="match status" value="3"/>
</dbReference>
<evidence type="ECO:0000256" key="1">
    <source>
        <dbReference type="ARBA" id="ARBA00000085"/>
    </source>
</evidence>
<dbReference type="Pfam" id="PF13426">
    <property type="entry name" value="PAS_9"/>
    <property type="match status" value="1"/>
</dbReference>
<keyword evidence="3" id="KW-0597">Phosphoprotein</keyword>
<feature type="domain" description="PAC" evidence="7">
    <location>
        <begin position="332"/>
        <end position="384"/>
    </location>
</feature>
<dbReference type="RefSeq" id="WP_072994486.1">
    <property type="nucleotide sequence ID" value="NZ_FQYU01000005.1"/>
</dbReference>
<dbReference type="PANTHER" id="PTHR43304:SF1">
    <property type="entry name" value="PAC DOMAIN-CONTAINING PROTEIN"/>
    <property type="match status" value="1"/>
</dbReference>
<dbReference type="SUPFAM" id="SSF55785">
    <property type="entry name" value="PYP-like sensor domain (PAS domain)"/>
    <property type="match status" value="3"/>
</dbReference>
<name>A0A1M6JYF2_9FLAO</name>